<evidence type="ECO:0000313" key="2">
    <source>
        <dbReference type="Proteomes" id="UP000798662"/>
    </source>
</evidence>
<dbReference type="Proteomes" id="UP000798662">
    <property type="component" value="Chromosome 3"/>
</dbReference>
<name>A0ACC3CBQ6_PYRYE</name>
<organism evidence="1 2">
    <name type="scientific">Pyropia yezoensis</name>
    <name type="common">Susabi-nori</name>
    <name type="synonym">Porphyra yezoensis</name>
    <dbReference type="NCBI Taxonomy" id="2788"/>
    <lineage>
        <taxon>Eukaryota</taxon>
        <taxon>Rhodophyta</taxon>
        <taxon>Bangiophyceae</taxon>
        <taxon>Bangiales</taxon>
        <taxon>Bangiaceae</taxon>
        <taxon>Pyropia</taxon>
    </lineage>
</organism>
<proteinExistence type="predicted"/>
<protein>
    <submittedName>
        <fullName evidence="1">Uncharacterized protein</fullName>
    </submittedName>
</protein>
<dbReference type="EMBL" id="CM020620">
    <property type="protein sequence ID" value="KAK1867607.1"/>
    <property type="molecule type" value="Genomic_DNA"/>
</dbReference>
<reference evidence="1" key="1">
    <citation type="submission" date="2019-11" db="EMBL/GenBank/DDBJ databases">
        <title>Nori genome reveals adaptations in red seaweeds to the harsh intertidal environment.</title>
        <authorList>
            <person name="Wang D."/>
            <person name="Mao Y."/>
        </authorList>
    </citation>
    <scope>NUCLEOTIDE SEQUENCE</scope>
    <source>
        <tissue evidence="1">Gametophyte</tissue>
    </source>
</reference>
<accession>A0ACC3CBQ6</accession>
<sequence>MPTHSGAEPLPKVEKLNAGSHLAWFANMKHMLKLKNCWAAVDEDAPPRVVRIMQEEERIPSQAEREAFIAGNPTTEAGEAAKTKARAQLATLDWQRMDEVAMATMHIRVEPVYHVTFRVCTTAREAWGKLLVAFDSESLAVALEMRRQLTGIHMKAGEPMLEYINRGTLLQYELGQLEQGPPEGDLVAAIPVWLPAAYDTTVMLLSGQETLTIAKVTDRLMDAEVRHKAVHGTGSDQAVAFGAMPSASAPAYGVNRREAETCTRRSRTAL</sequence>
<comment type="caution">
    <text evidence="1">The sequence shown here is derived from an EMBL/GenBank/DDBJ whole genome shotgun (WGS) entry which is preliminary data.</text>
</comment>
<keyword evidence="2" id="KW-1185">Reference proteome</keyword>
<evidence type="ECO:0000313" key="1">
    <source>
        <dbReference type="EMBL" id="KAK1867607.1"/>
    </source>
</evidence>
<gene>
    <name evidence="1" type="ORF">I4F81_010113</name>
</gene>